<dbReference type="InterPro" id="IPR004837">
    <property type="entry name" value="NaCa_Exmemb"/>
</dbReference>
<keyword evidence="7 10" id="KW-0472">Membrane</keyword>
<dbReference type="PANTHER" id="PTHR12266">
    <property type="entry name" value="NA+/CA2+ K+ INDEPENDENT EXCHANGER"/>
    <property type="match status" value="1"/>
</dbReference>
<feature type="transmembrane region" description="Helical" evidence="10">
    <location>
        <begin position="526"/>
        <end position="544"/>
    </location>
</feature>
<dbReference type="GO" id="GO:0008324">
    <property type="term" value="F:monoatomic cation transmembrane transporter activity"/>
    <property type="evidence" value="ECO:0007669"/>
    <property type="project" value="TreeGrafter"/>
</dbReference>
<feature type="transmembrane region" description="Helical" evidence="10">
    <location>
        <begin position="412"/>
        <end position="434"/>
    </location>
</feature>
<feature type="transmembrane region" description="Helical" evidence="10">
    <location>
        <begin position="234"/>
        <end position="253"/>
    </location>
</feature>
<evidence type="ECO:0000256" key="2">
    <source>
        <dbReference type="ARBA" id="ARBA00022448"/>
    </source>
</evidence>
<keyword evidence="2" id="KW-0813">Transport</keyword>
<keyword evidence="5 10" id="KW-1133">Transmembrane helix</keyword>
<sequence length="549" mass="58889">MANTTPASLTKALLLHLSFLITLLVLLFAFTSLRPQPRTNPFTANNFVHHIASEEKKPCDLRQLETIEAKCKFLSSSGQCNPQGYMNYLHFFYCISGNYQVLGLSVLFLCLVLLFHILGTTAATCFCSTLEGLSRDLKLSPAIAGTTLLSLGNGAPDVFSSIASFEASNTVDVGLNSVLGGALFVSTIVVGVVSIFVSSRQVAVDKLSFVRDSCFLLVVLLALTAILLSGTVTVPVAVGFALLYLIYIFLVYITSLLYRIGKKPEEEAEETVTMTLSEEKNAEQGIPLLSNSKQPKNCCQVKLFCRRLLRLLELPLSLPRRLTIPEVSEARWSKPFAVASATFSPVLLATLWGRSLKAGLIGALVGLLIGCVAFFSTETDRPPTRFRLVWLAGGFLMSVTWTYATAAELVSLVVSLGTILGISPALLGLTVLAWGDSLGDLIAAVAVVRGGPDGAQVVLSGCYAGPTFNTLMGLGLPMVLLAWKSRPSPAAVVVDTSVLEMLGFMAGGLLWALLMLLKRGMKPDGVLGGGLIAIYLCFMCIRLLRSSQE</sequence>
<dbReference type="OrthoDB" id="1908104at2759"/>
<feature type="transmembrane region" description="Helical" evidence="10">
    <location>
        <begin position="177"/>
        <end position="197"/>
    </location>
</feature>
<evidence type="ECO:0000256" key="4">
    <source>
        <dbReference type="ARBA" id="ARBA00022692"/>
    </source>
</evidence>
<feature type="transmembrane region" description="Helical" evidence="10">
    <location>
        <begin position="106"/>
        <end position="130"/>
    </location>
</feature>
<evidence type="ECO:0000313" key="13">
    <source>
        <dbReference type="Proteomes" id="UP000636800"/>
    </source>
</evidence>
<keyword evidence="8" id="KW-0406">Ion transport</keyword>
<comment type="caution">
    <text evidence="12">The sequence shown here is derived from an EMBL/GenBank/DDBJ whole genome shotgun (WGS) entry which is preliminary data.</text>
</comment>
<keyword evidence="4 10" id="KW-0812">Transmembrane</keyword>
<feature type="transmembrane region" description="Helical" evidence="10">
    <location>
        <begin position="12"/>
        <end position="33"/>
    </location>
</feature>
<dbReference type="GO" id="GO:0016020">
    <property type="term" value="C:membrane"/>
    <property type="evidence" value="ECO:0007669"/>
    <property type="project" value="UniProtKB-SubCell"/>
</dbReference>
<feature type="domain" description="Sodium/calcium exchanger membrane region" evidence="11">
    <location>
        <begin position="109"/>
        <end position="252"/>
    </location>
</feature>
<dbReference type="Proteomes" id="UP000636800">
    <property type="component" value="Chromosome 6"/>
</dbReference>
<dbReference type="AlphaFoldDB" id="A0A835UXR2"/>
<dbReference type="InterPro" id="IPR044880">
    <property type="entry name" value="NCX_ion-bd_dom_sf"/>
</dbReference>
<feature type="transmembrane region" description="Helical" evidence="10">
    <location>
        <begin position="358"/>
        <end position="376"/>
    </location>
</feature>
<evidence type="ECO:0000256" key="9">
    <source>
        <dbReference type="ARBA" id="ARBA00038187"/>
    </source>
</evidence>
<evidence type="ECO:0000256" key="7">
    <source>
        <dbReference type="ARBA" id="ARBA00023136"/>
    </source>
</evidence>
<keyword evidence="3" id="KW-0050">Antiport</keyword>
<comment type="subcellular location">
    <subcellularLocation>
        <location evidence="1">Membrane</location>
        <topology evidence="1">Multi-pass membrane protein</topology>
    </subcellularLocation>
</comment>
<reference evidence="12 13" key="1">
    <citation type="journal article" date="2020" name="Nat. Food">
        <title>A phased Vanilla planifolia genome enables genetic improvement of flavour and production.</title>
        <authorList>
            <person name="Hasing T."/>
            <person name="Tang H."/>
            <person name="Brym M."/>
            <person name="Khazi F."/>
            <person name="Huang T."/>
            <person name="Chambers A.H."/>
        </authorList>
    </citation>
    <scope>NUCLEOTIDE SEQUENCE [LARGE SCALE GENOMIC DNA]</scope>
    <source>
        <tissue evidence="12">Leaf</tissue>
    </source>
</reference>
<evidence type="ECO:0000256" key="1">
    <source>
        <dbReference type="ARBA" id="ARBA00004141"/>
    </source>
</evidence>
<protein>
    <recommendedName>
        <fullName evidence="11">Sodium/calcium exchanger membrane region domain-containing protein</fullName>
    </recommendedName>
</protein>
<name>A0A835UXR2_VANPL</name>
<evidence type="ECO:0000259" key="11">
    <source>
        <dbReference type="Pfam" id="PF01699"/>
    </source>
</evidence>
<feature type="transmembrane region" description="Helical" evidence="10">
    <location>
        <begin position="388"/>
        <end position="406"/>
    </location>
</feature>
<evidence type="ECO:0000256" key="3">
    <source>
        <dbReference type="ARBA" id="ARBA00022449"/>
    </source>
</evidence>
<organism evidence="12 13">
    <name type="scientific">Vanilla planifolia</name>
    <name type="common">Vanilla</name>
    <dbReference type="NCBI Taxonomy" id="51239"/>
    <lineage>
        <taxon>Eukaryota</taxon>
        <taxon>Viridiplantae</taxon>
        <taxon>Streptophyta</taxon>
        <taxon>Embryophyta</taxon>
        <taxon>Tracheophyta</taxon>
        <taxon>Spermatophyta</taxon>
        <taxon>Magnoliopsida</taxon>
        <taxon>Liliopsida</taxon>
        <taxon>Asparagales</taxon>
        <taxon>Orchidaceae</taxon>
        <taxon>Vanilloideae</taxon>
        <taxon>Vanilleae</taxon>
        <taxon>Vanilla</taxon>
    </lineage>
</organism>
<dbReference type="PANTHER" id="PTHR12266:SF36">
    <property type="entry name" value="OS10G0436900 PROTEIN"/>
    <property type="match status" value="1"/>
</dbReference>
<feature type="domain" description="Sodium/calcium exchanger membrane region" evidence="11">
    <location>
        <begin position="391"/>
        <end position="543"/>
    </location>
</feature>
<accession>A0A835UXR2</accession>
<evidence type="ECO:0000256" key="6">
    <source>
        <dbReference type="ARBA" id="ARBA00023053"/>
    </source>
</evidence>
<dbReference type="GO" id="GO:0015297">
    <property type="term" value="F:antiporter activity"/>
    <property type="evidence" value="ECO:0007669"/>
    <property type="project" value="UniProtKB-KW"/>
</dbReference>
<keyword evidence="6" id="KW-0915">Sodium</keyword>
<evidence type="ECO:0000256" key="8">
    <source>
        <dbReference type="ARBA" id="ARBA00023201"/>
    </source>
</evidence>
<keyword evidence="13" id="KW-1185">Reference proteome</keyword>
<comment type="similarity">
    <text evidence="9">Belongs to the Ca(2+):cation antiporter (CaCA) (TC 2.A.19) family. Cation/calcium exchanger (CCX) subfamily.</text>
</comment>
<dbReference type="EMBL" id="JADCNL010000006">
    <property type="protein sequence ID" value="KAG0476335.1"/>
    <property type="molecule type" value="Genomic_DNA"/>
</dbReference>
<dbReference type="Gene3D" id="1.20.1420.30">
    <property type="entry name" value="NCX, central ion-binding region"/>
    <property type="match status" value="2"/>
</dbReference>
<feature type="transmembrane region" description="Helical" evidence="10">
    <location>
        <begin position="209"/>
        <end position="228"/>
    </location>
</feature>
<evidence type="ECO:0000313" key="12">
    <source>
        <dbReference type="EMBL" id="KAG0476335.1"/>
    </source>
</evidence>
<evidence type="ECO:0000256" key="5">
    <source>
        <dbReference type="ARBA" id="ARBA00022989"/>
    </source>
</evidence>
<proteinExistence type="inferred from homology"/>
<dbReference type="GO" id="GO:0006814">
    <property type="term" value="P:sodium ion transport"/>
    <property type="evidence" value="ECO:0007669"/>
    <property type="project" value="UniProtKB-KW"/>
</dbReference>
<keyword evidence="8" id="KW-0739">Sodium transport</keyword>
<dbReference type="Pfam" id="PF01699">
    <property type="entry name" value="Na_Ca_ex"/>
    <property type="match status" value="2"/>
</dbReference>
<gene>
    <name evidence="12" type="ORF">HPP92_013176</name>
</gene>
<evidence type="ECO:0000256" key="10">
    <source>
        <dbReference type="SAM" id="Phobius"/>
    </source>
</evidence>
<feature type="transmembrane region" description="Helical" evidence="10">
    <location>
        <begin position="490"/>
        <end position="514"/>
    </location>
</feature>
<dbReference type="InterPro" id="IPR051359">
    <property type="entry name" value="CaCA_antiporter"/>
</dbReference>